<evidence type="ECO:0000256" key="4">
    <source>
        <dbReference type="ARBA" id="ARBA00022777"/>
    </source>
</evidence>
<dbReference type="NCBIfam" id="TIGR00746">
    <property type="entry name" value="arcC"/>
    <property type="match status" value="1"/>
</dbReference>
<dbReference type="FunFam" id="3.40.1160.10:FF:000007">
    <property type="entry name" value="Carbamate kinase"/>
    <property type="match status" value="1"/>
</dbReference>
<evidence type="ECO:0000256" key="5">
    <source>
        <dbReference type="NCBIfam" id="TIGR00746"/>
    </source>
</evidence>
<accession>A0A7G9Y1I7</accession>
<feature type="domain" description="Aspartate/glutamate/uridylate kinase" evidence="7">
    <location>
        <begin position="29"/>
        <end position="287"/>
    </location>
</feature>
<name>A0A7G9Y1I7_9EURY</name>
<protein>
    <recommendedName>
        <fullName evidence="2 5">Carbamate kinase</fullName>
    </recommendedName>
</protein>
<dbReference type="Pfam" id="PF00696">
    <property type="entry name" value="AA_kinase"/>
    <property type="match status" value="1"/>
</dbReference>
<comment type="similarity">
    <text evidence="1 6">Belongs to the carbamate kinase family.</text>
</comment>
<dbReference type="GO" id="GO:0008804">
    <property type="term" value="F:carbamate kinase activity"/>
    <property type="evidence" value="ECO:0007669"/>
    <property type="project" value="UniProtKB-UniRule"/>
</dbReference>
<keyword evidence="4 6" id="KW-0418">Kinase</keyword>
<dbReference type="PRINTS" id="PR01469">
    <property type="entry name" value="CARBMTKINASE"/>
</dbReference>
<dbReference type="InterPro" id="IPR001048">
    <property type="entry name" value="Asp/Glu/Uridylate_kinase"/>
</dbReference>
<reference evidence="8" key="1">
    <citation type="submission" date="2020-06" db="EMBL/GenBank/DDBJ databases">
        <title>Unique genomic features of the anaerobic methanotrophic archaea.</title>
        <authorList>
            <person name="Chadwick G.L."/>
            <person name="Skennerton C.T."/>
            <person name="Laso-Perez R."/>
            <person name="Leu A.O."/>
            <person name="Speth D.R."/>
            <person name="Yu H."/>
            <person name="Morgan-Lang C."/>
            <person name="Hatzenpichler R."/>
            <person name="Goudeau D."/>
            <person name="Malmstrom R."/>
            <person name="Brazelton W.J."/>
            <person name="Woyke T."/>
            <person name="Hallam S.J."/>
            <person name="Tyson G.W."/>
            <person name="Wegener G."/>
            <person name="Boetius A."/>
            <person name="Orphan V."/>
        </authorList>
    </citation>
    <scope>NUCLEOTIDE SEQUENCE</scope>
</reference>
<dbReference type="CDD" id="cd04235">
    <property type="entry name" value="AAK_CK"/>
    <property type="match status" value="1"/>
</dbReference>
<dbReference type="GO" id="GO:0005829">
    <property type="term" value="C:cytosol"/>
    <property type="evidence" value="ECO:0007669"/>
    <property type="project" value="TreeGrafter"/>
</dbReference>
<evidence type="ECO:0000259" key="7">
    <source>
        <dbReference type="Pfam" id="PF00696"/>
    </source>
</evidence>
<dbReference type="GO" id="GO:0019546">
    <property type="term" value="P:L-arginine deiminase pathway"/>
    <property type="evidence" value="ECO:0007669"/>
    <property type="project" value="TreeGrafter"/>
</dbReference>
<dbReference type="InterPro" id="IPR003964">
    <property type="entry name" value="Carb_kinase"/>
</dbReference>
<dbReference type="AlphaFoldDB" id="A0A7G9Y1I7"/>
<dbReference type="PIRSF" id="PIRSF000723">
    <property type="entry name" value="Carbamate_kin"/>
    <property type="match status" value="1"/>
</dbReference>
<evidence type="ECO:0000256" key="6">
    <source>
        <dbReference type="PIRNR" id="PIRNR000723"/>
    </source>
</evidence>
<evidence type="ECO:0000256" key="1">
    <source>
        <dbReference type="ARBA" id="ARBA00011066"/>
    </source>
</evidence>
<dbReference type="EMBL" id="MT630681">
    <property type="protein sequence ID" value="QNO41871.1"/>
    <property type="molecule type" value="Genomic_DNA"/>
</dbReference>
<gene>
    <name evidence="8" type="primary">cpkA</name>
    <name evidence="8" type="ORF">ELGCOBFC_00001</name>
</gene>
<dbReference type="SUPFAM" id="SSF53633">
    <property type="entry name" value="Carbamate kinase-like"/>
    <property type="match status" value="1"/>
</dbReference>
<dbReference type="InterPro" id="IPR036393">
    <property type="entry name" value="AceGlu_kinase-like_sf"/>
</dbReference>
<evidence type="ECO:0000313" key="8">
    <source>
        <dbReference type="EMBL" id="QNO41871.1"/>
    </source>
</evidence>
<dbReference type="PANTHER" id="PTHR30409:SF1">
    <property type="entry name" value="CARBAMATE KINASE-RELATED"/>
    <property type="match status" value="1"/>
</dbReference>
<proteinExistence type="inferred from homology"/>
<evidence type="ECO:0000256" key="3">
    <source>
        <dbReference type="ARBA" id="ARBA00022679"/>
    </source>
</evidence>
<keyword evidence="3 6" id="KW-0808">Transferase</keyword>
<dbReference type="PANTHER" id="PTHR30409">
    <property type="entry name" value="CARBAMATE KINASE"/>
    <property type="match status" value="1"/>
</dbReference>
<evidence type="ECO:0000256" key="2">
    <source>
        <dbReference type="ARBA" id="ARBA00020752"/>
    </source>
</evidence>
<sequence length="306" mass="33014">MAALGGNAIIKPGQKGTIREQFDNTFESMGYIAHLVRAGHRVVLTHGNGPQVGFIMIQEEAARGKVPYVPLNVDVAQSQGSMGYMIAQSLVNQLKDHHLDTRVASVVTQVLVDPHDPAFEHPTKPVGPFYEKAYMGELERCSHAMVEDSGRGWRRVVPSPVPVDIVEMEVIKGLVQDGVIVVACGGGGVPVVEEDGDLKGVDAVIDKDLASSLLAREIGADVVMFLTTVDKVCLNYNTPEQVELDRMTVEDARRYLAEGQFPPGSMGPKIQAAVEFVEQGGERAVVCRSEDVIEALEGRGGTVVEK</sequence>
<dbReference type="Gene3D" id="3.40.1160.10">
    <property type="entry name" value="Acetylglutamate kinase-like"/>
    <property type="match status" value="1"/>
</dbReference>
<organism evidence="8">
    <name type="scientific">Candidatus Methanogaster sp. ANME-2c ERB4</name>
    <dbReference type="NCBI Taxonomy" id="2759911"/>
    <lineage>
        <taxon>Archaea</taxon>
        <taxon>Methanobacteriati</taxon>
        <taxon>Methanobacteriota</taxon>
        <taxon>Stenosarchaea group</taxon>
        <taxon>Methanomicrobia</taxon>
        <taxon>Methanosarcinales</taxon>
        <taxon>ANME-2 cluster</taxon>
        <taxon>Candidatus Methanogasteraceae</taxon>
        <taxon>Candidatus Methanogaster</taxon>
    </lineage>
</organism>
<dbReference type="NCBIfam" id="NF009007">
    <property type="entry name" value="PRK12352.1"/>
    <property type="match status" value="1"/>
</dbReference>